<sequence length="155" mass="17686">MVLARPDERVVCPYHFSFCCRMMVRRKKEGQKPLRQITYRETQRQERKEREGGWRRSNEAVASAGTGRDYFNTCNSFAPTRYLVGSKMSRYVISLNDHLWDGKSGPKASLSRFVFESGRSYGKGDEMAPPSEKWAASTSLKIGSRVPISMLGVHL</sequence>
<evidence type="ECO:0000313" key="3">
    <source>
        <dbReference type="Proteomes" id="UP000735302"/>
    </source>
</evidence>
<gene>
    <name evidence="2" type="ORF">PoB_001287700</name>
</gene>
<dbReference type="AlphaFoldDB" id="A0AAV3YTU6"/>
<reference evidence="2 3" key="1">
    <citation type="journal article" date="2021" name="Elife">
        <title>Chloroplast acquisition without the gene transfer in kleptoplastic sea slugs, Plakobranchus ocellatus.</title>
        <authorList>
            <person name="Maeda T."/>
            <person name="Takahashi S."/>
            <person name="Yoshida T."/>
            <person name="Shimamura S."/>
            <person name="Takaki Y."/>
            <person name="Nagai Y."/>
            <person name="Toyoda A."/>
            <person name="Suzuki Y."/>
            <person name="Arimoto A."/>
            <person name="Ishii H."/>
            <person name="Satoh N."/>
            <person name="Nishiyama T."/>
            <person name="Hasebe M."/>
            <person name="Maruyama T."/>
            <person name="Minagawa J."/>
            <person name="Obokata J."/>
            <person name="Shigenobu S."/>
        </authorList>
    </citation>
    <scope>NUCLEOTIDE SEQUENCE [LARGE SCALE GENOMIC DNA]</scope>
</reference>
<accession>A0AAV3YTU6</accession>
<evidence type="ECO:0000256" key="1">
    <source>
        <dbReference type="SAM" id="MobiDB-lite"/>
    </source>
</evidence>
<name>A0AAV3YTU6_9GAST</name>
<dbReference type="Proteomes" id="UP000735302">
    <property type="component" value="Unassembled WGS sequence"/>
</dbReference>
<feature type="region of interest" description="Disordered" evidence="1">
    <location>
        <begin position="35"/>
        <end position="60"/>
    </location>
</feature>
<keyword evidence="3" id="KW-1185">Reference proteome</keyword>
<feature type="compositionally biased region" description="Basic and acidic residues" evidence="1">
    <location>
        <begin position="41"/>
        <end position="58"/>
    </location>
</feature>
<dbReference type="EMBL" id="BLXT01001517">
    <property type="protein sequence ID" value="GFN86371.1"/>
    <property type="molecule type" value="Genomic_DNA"/>
</dbReference>
<organism evidence="2 3">
    <name type="scientific">Plakobranchus ocellatus</name>
    <dbReference type="NCBI Taxonomy" id="259542"/>
    <lineage>
        <taxon>Eukaryota</taxon>
        <taxon>Metazoa</taxon>
        <taxon>Spiralia</taxon>
        <taxon>Lophotrochozoa</taxon>
        <taxon>Mollusca</taxon>
        <taxon>Gastropoda</taxon>
        <taxon>Heterobranchia</taxon>
        <taxon>Euthyneura</taxon>
        <taxon>Panpulmonata</taxon>
        <taxon>Sacoglossa</taxon>
        <taxon>Placobranchoidea</taxon>
        <taxon>Plakobranchidae</taxon>
        <taxon>Plakobranchus</taxon>
    </lineage>
</organism>
<protein>
    <submittedName>
        <fullName evidence="2">Uncharacterized protein</fullName>
    </submittedName>
</protein>
<evidence type="ECO:0000313" key="2">
    <source>
        <dbReference type="EMBL" id="GFN86371.1"/>
    </source>
</evidence>
<comment type="caution">
    <text evidence="2">The sequence shown here is derived from an EMBL/GenBank/DDBJ whole genome shotgun (WGS) entry which is preliminary data.</text>
</comment>
<proteinExistence type="predicted"/>